<dbReference type="EMBL" id="JAQQWL010000010">
    <property type="protein sequence ID" value="KAK8054619.1"/>
    <property type="molecule type" value="Genomic_DNA"/>
</dbReference>
<sequence>MAYITYLVSPSTVVGWLKVDGTLTTDAVPGPGARDGHRPDRTPWITQALAAASISSDYVPPNVICVGPLILPCPPTAEQDPALAAWLQRGGNDGAGTVLFNLSTIMAYD</sequence>
<accession>A0ABR1U9K2</accession>
<protein>
    <submittedName>
        <fullName evidence="1">2-hydroxyacylsphingosine 1-beta-galactosyltransferase</fullName>
    </submittedName>
</protein>
<gene>
    <name evidence="1" type="ORF">PG994_009686</name>
</gene>
<dbReference type="GeneID" id="92094158"/>
<dbReference type="SUPFAM" id="SSF53756">
    <property type="entry name" value="UDP-Glycosyltransferase/glycogen phosphorylase"/>
    <property type="match status" value="1"/>
</dbReference>
<keyword evidence="2" id="KW-1185">Reference proteome</keyword>
<dbReference type="Proteomes" id="UP001480595">
    <property type="component" value="Unassembled WGS sequence"/>
</dbReference>
<dbReference type="RefSeq" id="XP_066713265.1">
    <property type="nucleotide sequence ID" value="XM_066861095.1"/>
</dbReference>
<reference evidence="1 2" key="1">
    <citation type="submission" date="2023-01" db="EMBL/GenBank/DDBJ databases">
        <title>Analysis of 21 Apiospora genomes using comparative genomics revels a genus with tremendous synthesis potential of carbohydrate active enzymes and secondary metabolites.</title>
        <authorList>
            <person name="Sorensen T."/>
        </authorList>
    </citation>
    <scope>NUCLEOTIDE SEQUENCE [LARGE SCALE GENOMIC DNA]</scope>
    <source>
        <strain evidence="1 2">CBS 135458</strain>
    </source>
</reference>
<organism evidence="1 2">
    <name type="scientific">Apiospora phragmitis</name>
    <dbReference type="NCBI Taxonomy" id="2905665"/>
    <lineage>
        <taxon>Eukaryota</taxon>
        <taxon>Fungi</taxon>
        <taxon>Dikarya</taxon>
        <taxon>Ascomycota</taxon>
        <taxon>Pezizomycotina</taxon>
        <taxon>Sordariomycetes</taxon>
        <taxon>Xylariomycetidae</taxon>
        <taxon>Amphisphaeriales</taxon>
        <taxon>Apiosporaceae</taxon>
        <taxon>Apiospora</taxon>
    </lineage>
</organism>
<name>A0ABR1U9K2_9PEZI</name>
<evidence type="ECO:0000313" key="2">
    <source>
        <dbReference type="Proteomes" id="UP001480595"/>
    </source>
</evidence>
<comment type="caution">
    <text evidence="1">The sequence shown here is derived from an EMBL/GenBank/DDBJ whole genome shotgun (WGS) entry which is preliminary data.</text>
</comment>
<evidence type="ECO:0000313" key="1">
    <source>
        <dbReference type="EMBL" id="KAK8054619.1"/>
    </source>
</evidence>
<proteinExistence type="predicted"/>